<proteinExistence type="predicted"/>
<feature type="DNA-binding region" description="HMG box" evidence="4">
    <location>
        <begin position="170"/>
        <end position="238"/>
    </location>
</feature>
<keyword evidence="2 4" id="KW-0238">DNA-binding</keyword>
<keyword evidence="8" id="KW-1185">Reference proteome</keyword>
<dbReference type="PANTHER" id="PTHR48112">
    <property type="entry name" value="HIGH MOBILITY GROUP PROTEIN DSP1"/>
    <property type="match status" value="1"/>
</dbReference>
<dbReference type="RefSeq" id="XP_007767922.1">
    <property type="nucleotide sequence ID" value="XM_007769732.1"/>
</dbReference>
<feature type="region of interest" description="Disordered" evidence="5">
    <location>
        <begin position="147"/>
        <end position="173"/>
    </location>
</feature>
<dbReference type="InterPro" id="IPR036910">
    <property type="entry name" value="HMG_box_dom_sf"/>
</dbReference>
<dbReference type="InterPro" id="IPR009071">
    <property type="entry name" value="HMG_box_dom"/>
</dbReference>
<feature type="compositionally biased region" description="Acidic residues" evidence="5">
    <location>
        <begin position="289"/>
        <end position="298"/>
    </location>
</feature>
<evidence type="ECO:0000313" key="8">
    <source>
        <dbReference type="Proteomes" id="UP000053558"/>
    </source>
</evidence>
<dbReference type="AlphaFoldDB" id="A0A5M3MSK2"/>
<evidence type="ECO:0000256" key="3">
    <source>
        <dbReference type="ARBA" id="ARBA00023242"/>
    </source>
</evidence>
<dbReference type="EMBL" id="JH711577">
    <property type="protein sequence ID" value="EIW82153.1"/>
    <property type="molecule type" value="Genomic_DNA"/>
</dbReference>
<dbReference type="GO" id="GO:0003677">
    <property type="term" value="F:DNA binding"/>
    <property type="evidence" value="ECO:0007669"/>
    <property type="project" value="UniProtKB-UniRule"/>
</dbReference>
<feature type="region of interest" description="Disordered" evidence="5">
    <location>
        <begin position="215"/>
        <end position="234"/>
    </location>
</feature>
<dbReference type="GeneID" id="19199716"/>
<organism evidence="7 8">
    <name type="scientific">Coniophora puteana (strain RWD-64-598)</name>
    <name type="common">Brown rot fungus</name>
    <dbReference type="NCBI Taxonomy" id="741705"/>
    <lineage>
        <taxon>Eukaryota</taxon>
        <taxon>Fungi</taxon>
        <taxon>Dikarya</taxon>
        <taxon>Basidiomycota</taxon>
        <taxon>Agaricomycotina</taxon>
        <taxon>Agaricomycetes</taxon>
        <taxon>Agaricomycetidae</taxon>
        <taxon>Boletales</taxon>
        <taxon>Coniophorineae</taxon>
        <taxon>Coniophoraceae</taxon>
        <taxon>Coniophora</taxon>
    </lineage>
</organism>
<comment type="subcellular location">
    <subcellularLocation>
        <location evidence="1">Nucleus</location>
    </subcellularLocation>
</comment>
<dbReference type="PANTHER" id="PTHR48112:SF32">
    <property type="entry name" value="HIGH MOBILITY GROUP PROTEIN B3"/>
    <property type="match status" value="1"/>
</dbReference>
<evidence type="ECO:0000256" key="5">
    <source>
        <dbReference type="SAM" id="MobiDB-lite"/>
    </source>
</evidence>
<evidence type="ECO:0000313" key="7">
    <source>
        <dbReference type="EMBL" id="EIW82153.1"/>
    </source>
</evidence>
<feature type="compositionally biased region" description="Acidic residues" evidence="5">
    <location>
        <begin position="309"/>
        <end position="328"/>
    </location>
</feature>
<evidence type="ECO:0000256" key="2">
    <source>
        <dbReference type="ARBA" id="ARBA00023125"/>
    </source>
</evidence>
<accession>A0A5M3MSK2</accession>
<dbReference type="SUPFAM" id="SSF47095">
    <property type="entry name" value="HMG-box"/>
    <property type="match status" value="1"/>
</dbReference>
<dbReference type="Proteomes" id="UP000053558">
    <property type="component" value="Unassembled WGS sequence"/>
</dbReference>
<dbReference type="PROSITE" id="PS50118">
    <property type="entry name" value="HMG_BOX_2"/>
    <property type="match status" value="1"/>
</dbReference>
<dbReference type="CDD" id="cd22012">
    <property type="entry name" value="HMG-box_ABF2_IXR1-like_rpt2"/>
    <property type="match status" value="1"/>
</dbReference>
<dbReference type="GO" id="GO:0005634">
    <property type="term" value="C:nucleus"/>
    <property type="evidence" value="ECO:0007669"/>
    <property type="project" value="UniProtKB-SubCell"/>
</dbReference>
<dbReference type="SMART" id="SM00398">
    <property type="entry name" value="HMG"/>
    <property type="match status" value="1"/>
</dbReference>
<evidence type="ECO:0000256" key="1">
    <source>
        <dbReference type="ARBA" id="ARBA00004123"/>
    </source>
</evidence>
<gene>
    <name evidence="7" type="ORF">CONPUDRAFT_122772</name>
</gene>
<evidence type="ECO:0000256" key="4">
    <source>
        <dbReference type="PROSITE-ProRule" id="PRU00267"/>
    </source>
</evidence>
<reference evidence="8" key="1">
    <citation type="journal article" date="2012" name="Science">
        <title>The Paleozoic origin of enzymatic lignin decomposition reconstructed from 31 fungal genomes.</title>
        <authorList>
            <person name="Floudas D."/>
            <person name="Binder M."/>
            <person name="Riley R."/>
            <person name="Barry K."/>
            <person name="Blanchette R.A."/>
            <person name="Henrissat B."/>
            <person name="Martinez A.T."/>
            <person name="Otillar R."/>
            <person name="Spatafora J.W."/>
            <person name="Yadav J.S."/>
            <person name="Aerts A."/>
            <person name="Benoit I."/>
            <person name="Boyd A."/>
            <person name="Carlson A."/>
            <person name="Copeland A."/>
            <person name="Coutinho P.M."/>
            <person name="de Vries R.P."/>
            <person name="Ferreira P."/>
            <person name="Findley K."/>
            <person name="Foster B."/>
            <person name="Gaskell J."/>
            <person name="Glotzer D."/>
            <person name="Gorecki P."/>
            <person name="Heitman J."/>
            <person name="Hesse C."/>
            <person name="Hori C."/>
            <person name="Igarashi K."/>
            <person name="Jurgens J.A."/>
            <person name="Kallen N."/>
            <person name="Kersten P."/>
            <person name="Kohler A."/>
            <person name="Kuees U."/>
            <person name="Kumar T.K.A."/>
            <person name="Kuo A."/>
            <person name="LaButti K."/>
            <person name="Larrondo L.F."/>
            <person name="Lindquist E."/>
            <person name="Ling A."/>
            <person name="Lombard V."/>
            <person name="Lucas S."/>
            <person name="Lundell T."/>
            <person name="Martin R."/>
            <person name="McLaughlin D.J."/>
            <person name="Morgenstern I."/>
            <person name="Morin E."/>
            <person name="Murat C."/>
            <person name="Nagy L.G."/>
            <person name="Nolan M."/>
            <person name="Ohm R.A."/>
            <person name="Patyshakuliyeva A."/>
            <person name="Rokas A."/>
            <person name="Ruiz-Duenas F.J."/>
            <person name="Sabat G."/>
            <person name="Salamov A."/>
            <person name="Samejima M."/>
            <person name="Schmutz J."/>
            <person name="Slot J.C."/>
            <person name="St John F."/>
            <person name="Stenlid J."/>
            <person name="Sun H."/>
            <person name="Sun S."/>
            <person name="Syed K."/>
            <person name="Tsang A."/>
            <person name="Wiebenga A."/>
            <person name="Young D."/>
            <person name="Pisabarro A."/>
            <person name="Eastwood D.C."/>
            <person name="Martin F."/>
            <person name="Cullen D."/>
            <person name="Grigoriev I.V."/>
            <person name="Hibbett D.S."/>
        </authorList>
    </citation>
    <scope>NUCLEOTIDE SEQUENCE [LARGE SCALE GENOMIC DNA]</scope>
    <source>
        <strain evidence="8">RWD-64-598 SS2</strain>
    </source>
</reference>
<name>A0A5M3MSK2_CONPW</name>
<comment type="caution">
    <text evidence="7">The sequence shown here is derived from an EMBL/GenBank/DDBJ whole genome shotgun (WGS) entry which is preliminary data.</text>
</comment>
<dbReference type="Gene3D" id="1.10.30.10">
    <property type="entry name" value="High mobility group box domain"/>
    <property type="match status" value="1"/>
</dbReference>
<dbReference type="OrthoDB" id="1919336at2759"/>
<feature type="region of interest" description="Disordered" evidence="5">
    <location>
        <begin position="241"/>
        <end position="341"/>
    </location>
</feature>
<dbReference type="Pfam" id="PF00505">
    <property type="entry name" value="HMG_box"/>
    <property type="match status" value="1"/>
</dbReference>
<feature type="domain" description="HMG box" evidence="6">
    <location>
        <begin position="170"/>
        <end position="238"/>
    </location>
</feature>
<evidence type="ECO:0000259" key="6">
    <source>
        <dbReference type="PROSITE" id="PS50118"/>
    </source>
</evidence>
<dbReference type="InterPro" id="IPR050342">
    <property type="entry name" value="HMGB"/>
</dbReference>
<dbReference type="KEGG" id="cput:CONPUDRAFT_122772"/>
<sequence>MQARIIREIIVTRRCQPCCRVSILEPNSNNQRSTAYNWLRPSTKRKLVPRFTFFASFLLTHIQQTAFPSRRAMATKKSKSEASVPEPAKAELLEKLTLSSAQMRRYADMQDKLTEIIMALPLDDDTLAQLTTAADVPFTKPRKRRGVMISEGGDGRKRKREVKEKDPNAPKRPASAYLLFQNQVRSKYKTANPNLPQSDLLQLISQQWSNMPQEEKQVYQRQAETAKEKWKTDKIAYEGQDHTVEAEAAPDVNASLKPVKAKPVSKATVKKPVLKGVPKSAPVAPTSESDSEAESDSSEDVKQAAKATEEDDEEEEDEEEDEEEEEEVPPPPAKKPKSHKK</sequence>
<keyword evidence="3 4" id="KW-0539">Nucleus</keyword>
<protein>
    <recommendedName>
        <fullName evidence="6">HMG box domain-containing protein</fullName>
    </recommendedName>
</protein>